<dbReference type="Pfam" id="PF05193">
    <property type="entry name" value="Peptidase_M16_C"/>
    <property type="match status" value="2"/>
</dbReference>
<reference evidence="5 6" key="1">
    <citation type="submission" date="2024-05" db="EMBL/GenBank/DDBJ databases">
        <title>Three bacterial strains, DH-69, EH-24, and ECK-19 isolated from coastal sediments.</title>
        <authorList>
            <person name="Ye Y.-Q."/>
            <person name="Du Z.-J."/>
        </authorList>
    </citation>
    <scope>NUCLEOTIDE SEQUENCE [LARGE SCALE GENOMIC DNA]</scope>
    <source>
        <strain evidence="5 6">ECK-19</strain>
    </source>
</reference>
<sequence>MKLRLSIASAVMLAVAPALGNAADIDLPYEQFTLDNGLKVVVHEDRKAPLVAVSIWYHVGSKDEPQGKTGFAHLFEHIMFNGSENYDDDWFGPLEDVGATGLNGTTWFDRTNYFQTVPTTALDRVLWMESDRMGHLLGAVTQEKLDEQRGVVQNEKRQSDNQPYGMMEYSTLAGLLPAGHPYRHSTIGSMEDLEAASLETAQQWFKDYYGAANAVLVLAGDIDTATARTMVEKYFGDIPAGPPVTQTRANAPKLAVDKREVMFDRVPQPRIDRNWIAPGRTTKDAVLLDLASQVLGGGKTSRLYKKLIDELQVATSASANNQTQELLSFYSVTVDAKADADLELVEREMEATIATFLAKGPTTAELERAKTRIKANVLRGLEEVGGFGGKAVTLAQGALYADDPGFILKQLEWLEAATPKEVLAAAQDVMTAGNYQLTVLPFPEYTTVSSNVDRSTGLPEVTSTPDLVFPEVNETTLSNGMKLIVAERHTVPFVEIAVQFDAGYAADSTPGGKLGASSFTASMLDEGTRKRSASQIAEQLESLGANMSAGANLDTSSVSMSALKDNLKPSLDLLADVIRNPSFEQSEIDKLRPRWLAGIEQEKASPVSLALRLLPPEIYGDGHAYATPFTGSGTVESINSLTREDLTGFHDKWLRPDNATIFVVGDTTVDEIQPMLESAFGRWSSPNTPKPEKNITSVDRPQKGKVIIVDKPGSPQSLILAAHVAPPSNAPNAIAISAMNDIIGGVFSARVNMNLREDKGWAYGAYTFMQGAAGQRPYLVYAPVQTDKTKESLQELISELNAYKDTKPATEAELGRTVLNNVRSLPGSYETAGDVLGSLTASQRYGRPWDYPATVKDKYEALSIGDITSAAEEVIHPESLIWVIVGDREKIEPGIKSLNLGEIEVKKASEL</sequence>
<dbReference type="InterPro" id="IPR011249">
    <property type="entry name" value="Metalloenz_LuxS/M16"/>
</dbReference>
<dbReference type="RefSeq" id="WP_369312972.1">
    <property type="nucleotide sequence ID" value="NZ_JBEHZE010000001.1"/>
</dbReference>
<keyword evidence="1" id="KW-0175">Coiled coil</keyword>
<dbReference type="Pfam" id="PF00675">
    <property type="entry name" value="Peptidase_M16"/>
    <property type="match status" value="2"/>
</dbReference>
<dbReference type="Proteomes" id="UP001560685">
    <property type="component" value="Unassembled WGS sequence"/>
</dbReference>
<dbReference type="InterPro" id="IPR011765">
    <property type="entry name" value="Pept_M16_N"/>
</dbReference>
<dbReference type="PANTHER" id="PTHR11851">
    <property type="entry name" value="METALLOPROTEASE"/>
    <property type="match status" value="1"/>
</dbReference>
<evidence type="ECO:0000313" key="6">
    <source>
        <dbReference type="Proteomes" id="UP001560685"/>
    </source>
</evidence>
<feature type="domain" description="Peptidase M16 N-terminal" evidence="3">
    <location>
        <begin position="40"/>
        <end position="163"/>
    </location>
</feature>
<feature type="domain" description="Peptidase M16 C-terminal" evidence="4">
    <location>
        <begin position="197"/>
        <end position="372"/>
    </location>
</feature>
<comment type="caution">
    <text evidence="5">The sequence shown here is derived from an EMBL/GenBank/DDBJ whole genome shotgun (WGS) entry which is preliminary data.</text>
</comment>
<evidence type="ECO:0000259" key="3">
    <source>
        <dbReference type="Pfam" id="PF00675"/>
    </source>
</evidence>
<dbReference type="EMBL" id="JBEHZE010000001">
    <property type="protein sequence ID" value="MEX6633036.1"/>
    <property type="molecule type" value="Genomic_DNA"/>
</dbReference>
<keyword evidence="6" id="KW-1185">Reference proteome</keyword>
<organism evidence="5 6">
    <name type="scientific">Hyphococcus lacteus</name>
    <dbReference type="NCBI Taxonomy" id="3143536"/>
    <lineage>
        <taxon>Bacteria</taxon>
        <taxon>Pseudomonadati</taxon>
        <taxon>Pseudomonadota</taxon>
        <taxon>Alphaproteobacteria</taxon>
        <taxon>Parvularculales</taxon>
        <taxon>Parvularculaceae</taxon>
        <taxon>Hyphococcus</taxon>
    </lineage>
</organism>
<feature type="domain" description="Peptidase M16 N-terminal" evidence="3">
    <location>
        <begin position="486"/>
        <end position="613"/>
    </location>
</feature>
<evidence type="ECO:0000259" key="4">
    <source>
        <dbReference type="Pfam" id="PF05193"/>
    </source>
</evidence>
<dbReference type="InterPro" id="IPR007863">
    <property type="entry name" value="Peptidase_M16_C"/>
</dbReference>
<feature type="signal peptide" evidence="2">
    <location>
        <begin position="1"/>
        <end position="20"/>
    </location>
</feature>
<dbReference type="Gene3D" id="3.30.830.10">
    <property type="entry name" value="Metalloenzyme, LuxS/M16 peptidase-like"/>
    <property type="match status" value="4"/>
</dbReference>
<dbReference type="PANTHER" id="PTHR11851:SF224">
    <property type="entry name" value="PROCESSING PROTEASE"/>
    <property type="match status" value="1"/>
</dbReference>
<proteinExistence type="predicted"/>
<feature type="chain" id="PRO_5045454356" evidence="2">
    <location>
        <begin position="21"/>
        <end position="911"/>
    </location>
</feature>
<accession>A0ABV3Z2M0</accession>
<dbReference type="InterPro" id="IPR050361">
    <property type="entry name" value="MPP/UQCRC_Complex"/>
</dbReference>
<gene>
    <name evidence="5" type="ORF">ABFZ84_05685</name>
</gene>
<dbReference type="SUPFAM" id="SSF63411">
    <property type="entry name" value="LuxS/MPP-like metallohydrolase"/>
    <property type="match status" value="4"/>
</dbReference>
<keyword evidence="2" id="KW-0732">Signal</keyword>
<evidence type="ECO:0000313" key="5">
    <source>
        <dbReference type="EMBL" id="MEX6633036.1"/>
    </source>
</evidence>
<protein>
    <submittedName>
        <fullName evidence="5">Pitrilysin family protein</fullName>
    </submittedName>
</protein>
<name>A0ABV3Z2M0_9PROT</name>
<evidence type="ECO:0000256" key="1">
    <source>
        <dbReference type="SAM" id="Coils"/>
    </source>
</evidence>
<feature type="domain" description="Peptidase M16 C-terminal" evidence="4">
    <location>
        <begin position="640"/>
        <end position="817"/>
    </location>
</feature>
<evidence type="ECO:0000256" key="2">
    <source>
        <dbReference type="SAM" id="SignalP"/>
    </source>
</evidence>
<feature type="coiled-coil region" evidence="1">
    <location>
        <begin position="786"/>
        <end position="813"/>
    </location>
</feature>